<feature type="compositionally biased region" description="Basic and acidic residues" evidence="1">
    <location>
        <begin position="189"/>
        <end position="202"/>
    </location>
</feature>
<accession>A0A0A1UIJ0</accession>
<dbReference type="EMBL" id="JATN01000321">
    <property type="protein sequence ID" value="EUC58832.1"/>
    <property type="molecule type" value="Genomic_DNA"/>
</dbReference>
<organism evidence="2 3">
    <name type="scientific">Rhizoctonia solani AG-3 Rhs1AP</name>
    <dbReference type="NCBI Taxonomy" id="1086054"/>
    <lineage>
        <taxon>Eukaryota</taxon>
        <taxon>Fungi</taxon>
        <taxon>Dikarya</taxon>
        <taxon>Basidiomycota</taxon>
        <taxon>Agaricomycotina</taxon>
        <taxon>Agaricomycetes</taxon>
        <taxon>Cantharellales</taxon>
        <taxon>Ceratobasidiaceae</taxon>
        <taxon>Rhizoctonia</taxon>
    </lineage>
</organism>
<reference evidence="3" key="1">
    <citation type="journal article" date="2014" name="Genome Announc.">
        <title>Draft genome sequence of the plant-pathogenic soil fungus Rhizoctonia solani anastomosis group 3 strain Rhs1AP.</title>
        <authorList>
            <person name="Cubeta M.A."/>
            <person name="Thomas E."/>
            <person name="Dean R.A."/>
            <person name="Jabaji S."/>
            <person name="Neate S.M."/>
            <person name="Tavantzis S."/>
            <person name="Toda T."/>
            <person name="Vilgalys R."/>
            <person name="Bharathan N."/>
            <person name="Fedorova-Abrams N."/>
            <person name="Pakala S.B."/>
            <person name="Pakala S.M."/>
            <person name="Zafar N."/>
            <person name="Joardar V."/>
            <person name="Losada L."/>
            <person name="Nierman W.C."/>
        </authorList>
    </citation>
    <scope>NUCLEOTIDE SEQUENCE [LARGE SCALE GENOMIC DNA]</scope>
    <source>
        <strain evidence="3">AG-3</strain>
    </source>
</reference>
<comment type="caution">
    <text evidence="2">The sequence shown here is derived from an EMBL/GenBank/DDBJ whole genome shotgun (WGS) entry which is preliminary data.</text>
</comment>
<feature type="region of interest" description="Disordered" evidence="1">
    <location>
        <begin position="25"/>
        <end position="296"/>
    </location>
</feature>
<evidence type="ECO:0000313" key="3">
    <source>
        <dbReference type="Proteomes" id="UP000030108"/>
    </source>
</evidence>
<dbReference type="GO" id="GO:0007059">
    <property type="term" value="P:chromosome segregation"/>
    <property type="evidence" value="ECO:0007669"/>
    <property type="project" value="InterPro"/>
</dbReference>
<name>A0A0A1UIJ0_9AGAM</name>
<dbReference type="PANTHER" id="PTHR14778">
    <property type="entry name" value="KINETOCHORE-ASSOCIATED PROTEIN DSN1 HOMOLOG"/>
    <property type="match status" value="1"/>
</dbReference>
<feature type="compositionally biased region" description="Low complexity" evidence="1">
    <location>
        <begin position="28"/>
        <end position="37"/>
    </location>
</feature>
<feature type="compositionally biased region" description="Basic residues" evidence="1">
    <location>
        <begin position="268"/>
        <end position="280"/>
    </location>
</feature>
<dbReference type="OrthoDB" id="3364649at2759"/>
<feature type="region of interest" description="Disordered" evidence="1">
    <location>
        <begin position="357"/>
        <end position="382"/>
    </location>
</feature>
<dbReference type="InterPro" id="IPR013218">
    <property type="entry name" value="Dsn1/Mis13"/>
</dbReference>
<dbReference type="PANTHER" id="PTHR14778:SF2">
    <property type="entry name" value="KINETOCHORE-ASSOCIATED PROTEIN DSN1 HOMOLOG"/>
    <property type="match status" value="1"/>
</dbReference>
<proteinExistence type="predicted"/>
<dbReference type="GO" id="GO:0000444">
    <property type="term" value="C:MIS12/MIND type complex"/>
    <property type="evidence" value="ECO:0007669"/>
    <property type="project" value="InterPro"/>
</dbReference>
<dbReference type="Proteomes" id="UP000030108">
    <property type="component" value="Unassembled WGS sequence"/>
</dbReference>
<feature type="compositionally biased region" description="Polar residues" evidence="1">
    <location>
        <begin position="229"/>
        <end position="248"/>
    </location>
</feature>
<feature type="compositionally biased region" description="Polar residues" evidence="1">
    <location>
        <begin position="205"/>
        <end position="220"/>
    </location>
</feature>
<gene>
    <name evidence="2" type="ORF">RSOL_280590</name>
</gene>
<feature type="compositionally biased region" description="Polar residues" evidence="1">
    <location>
        <begin position="359"/>
        <end position="374"/>
    </location>
</feature>
<evidence type="ECO:0000256" key="1">
    <source>
        <dbReference type="SAM" id="MobiDB-lite"/>
    </source>
</evidence>
<feature type="region of interest" description="Disordered" evidence="1">
    <location>
        <begin position="559"/>
        <end position="613"/>
    </location>
</feature>
<feature type="compositionally biased region" description="Polar residues" evidence="1">
    <location>
        <begin position="62"/>
        <end position="85"/>
    </location>
</feature>
<protein>
    <submittedName>
        <fullName evidence="2">Mis12-Mtw1 family protein</fullName>
    </submittedName>
</protein>
<dbReference type="Pfam" id="PF08202">
    <property type="entry name" value="MIS13"/>
    <property type="match status" value="1"/>
</dbReference>
<sequence>MIRTPPIRPPPAPSVDAAVTKQFQTMTTNISRSSSTISKRKAEEDGAPTKKKVIKRKPTTGLKINSGPTPVIRSSSQLGLSTSRPPSALAQHPQSSHTPPTSDGEPSRRPIRQAPPSPPVPAIIAARARGESLAPVDPTPVRAPSRTGSVSRTTSAPITKGKGKAKLPGLGIPTVVEEEEDRWMAGQRSELDAKERDNERRAGTSRISTLNFLSSATGSTPPRKRPADHSTSNSSALSRAVLDSTQPVPISDTPVITRNREIRQASQSRRRSSLSSRGKRASQSLNSGLLATPHASVPPDTFYRHVDPDLPDSLRWRQVLCWTASRASDKQPARKPSPIVQDLLKSIQSQAIKRLASGQIDTSISPSRTSNSNKPLPPHPKNITNAQAISKLEAYNQACQAEDNAWSELIAAYNSQQAQVVAALATTTDKEPKEIELDDQWRQGMQLVKEVLHTVKEGVGDGTEADDEMSDGEQEIVDQINSLEPLVHEAYESAYRTEQFTTKAFVHLDHVFETLSGTLRQRTAPQSALVPKDETGRMLGVGSGAGVDTMDLLRALAGSSGTSQSRVKVNGVPPRALNEALQKVTPVNAVPTPRKPPGTPRASRGAAGRTKKR</sequence>
<dbReference type="GO" id="GO:0051301">
    <property type="term" value="P:cell division"/>
    <property type="evidence" value="ECO:0007669"/>
    <property type="project" value="InterPro"/>
</dbReference>
<feature type="compositionally biased region" description="Basic residues" evidence="1">
    <location>
        <begin position="49"/>
        <end position="58"/>
    </location>
</feature>
<feature type="compositionally biased region" description="Polar residues" evidence="1">
    <location>
        <begin position="146"/>
        <end position="157"/>
    </location>
</feature>
<dbReference type="AlphaFoldDB" id="A0A0A1UIJ0"/>
<feature type="compositionally biased region" description="Polar residues" evidence="1">
    <location>
        <begin position="92"/>
        <end position="101"/>
    </location>
</feature>
<evidence type="ECO:0000313" key="2">
    <source>
        <dbReference type="EMBL" id="EUC58832.1"/>
    </source>
</evidence>